<evidence type="ECO:0000313" key="5">
    <source>
        <dbReference type="Proteomes" id="UP000332933"/>
    </source>
</evidence>
<dbReference type="EMBL" id="VJMH01007067">
    <property type="protein sequence ID" value="KAF0685603.1"/>
    <property type="molecule type" value="Genomic_DNA"/>
</dbReference>
<evidence type="ECO:0000313" key="3">
    <source>
        <dbReference type="EMBL" id="KAF0685603.1"/>
    </source>
</evidence>
<dbReference type="PROSITE" id="PS50188">
    <property type="entry name" value="B302_SPRY"/>
    <property type="match status" value="1"/>
</dbReference>
<dbReference type="OrthoDB" id="258495at2759"/>
<sequence>MEGLPRDALVHTLHYLDATDMRAVALVSRRLHDLQQTHPVLWEALFRLHWNVCNFFMDPSRRIELSPAVGAAYSNPSDAFRFLTHCLQRVPSFADIYLTNAHATSSLLQHRIEPVAYDNGQVVTLALAKGTDVGGNRCVRANMPFDVSPRVSVMCTSRNTWLVDVLYDGYFEISISDACTTTPDAWDHQADKCIAIGVATAAFEVVDQQPGWDDHSYGYHSDDGQFFTDGQPRPFAATFGVHDTIGCGVERNMVTHGSTLYFTKNGVRLDGTFPCNHEALYPVVGLDADYTVRLNCGQMPFECPPPPSAASVEALEELQAQPWAPCHQRKSTCLITQLWRRVQVWLSGGAV</sequence>
<dbReference type="CDD" id="cd12885">
    <property type="entry name" value="SPRY_RanBP_like"/>
    <property type="match status" value="1"/>
</dbReference>
<dbReference type="InterPro" id="IPR050618">
    <property type="entry name" value="Ubq-SigPath_Reg"/>
</dbReference>
<dbReference type="SUPFAM" id="SSF81383">
    <property type="entry name" value="F-box domain"/>
    <property type="match status" value="1"/>
</dbReference>
<keyword evidence="5" id="KW-1185">Reference proteome</keyword>
<dbReference type="Gene3D" id="1.20.1280.50">
    <property type="match status" value="1"/>
</dbReference>
<dbReference type="InterPro" id="IPR001810">
    <property type="entry name" value="F-box_dom"/>
</dbReference>
<dbReference type="InterPro" id="IPR013320">
    <property type="entry name" value="ConA-like_dom_sf"/>
</dbReference>
<name>A0A485LKI1_9STRA</name>
<gene>
    <name evidence="4" type="primary">Aste57867_22532</name>
    <name evidence="3" type="ORF">As57867_022462</name>
    <name evidence="4" type="ORF">ASTE57867_22532</name>
</gene>
<dbReference type="PANTHER" id="PTHR12864">
    <property type="entry name" value="RAN BINDING PROTEIN 9-RELATED"/>
    <property type="match status" value="1"/>
</dbReference>
<dbReference type="InterPro" id="IPR043136">
    <property type="entry name" value="B30.2/SPRY_sf"/>
</dbReference>
<dbReference type="SUPFAM" id="SSF49899">
    <property type="entry name" value="Concanavalin A-like lectins/glucanases"/>
    <property type="match status" value="1"/>
</dbReference>
<dbReference type="Pfam" id="PF12937">
    <property type="entry name" value="F-box-like"/>
    <property type="match status" value="1"/>
</dbReference>
<accession>A0A485LKI1</accession>
<reference evidence="4 5" key="1">
    <citation type="submission" date="2019-03" db="EMBL/GenBank/DDBJ databases">
        <authorList>
            <person name="Gaulin E."/>
            <person name="Dumas B."/>
        </authorList>
    </citation>
    <scope>NUCLEOTIDE SEQUENCE [LARGE SCALE GENOMIC DNA]</scope>
    <source>
        <strain evidence="4">CBS 568.67</strain>
    </source>
</reference>
<evidence type="ECO:0000313" key="4">
    <source>
        <dbReference type="EMBL" id="VFT99192.1"/>
    </source>
</evidence>
<dbReference type="Proteomes" id="UP000332933">
    <property type="component" value="Unassembled WGS sequence"/>
</dbReference>
<dbReference type="InterPro" id="IPR003877">
    <property type="entry name" value="SPRY_dom"/>
</dbReference>
<feature type="domain" description="B30.2/SPRY" evidence="2">
    <location>
        <begin position="95"/>
        <end position="301"/>
    </location>
</feature>
<feature type="domain" description="F-box" evidence="1">
    <location>
        <begin position="1"/>
        <end position="45"/>
    </location>
</feature>
<dbReference type="InterPro" id="IPR036047">
    <property type="entry name" value="F-box-like_dom_sf"/>
</dbReference>
<dbReference type="InterPro" id="IPR001870">
    <property type="entry name" value="B30.2/SPRY"/>
</dbReference>
<evidence type="ECO:0000259" key="2">
    <source>
        <dbReference type="PROSITE" id="PS50188"/>
    </source>
</evidence>
<dbReference type="Pfam" id="PF00622">
    <property type="entry name" value="SPRY"/>
    <property type="match status" value="1"/>
</dbReference>
<dbReference type="SMART" id="SM00449">
    <property type="entry name" value="SPRY"/>
    <property type="match status" value="1"/>
</dbReference>
<dbReference type="AlphaFoldDB" id="A0A485LKI1"/>
<dbReference type="InterPro" id="IPR044736">
    <property type="entry name" value="Gid1/RanBPM/SPLA_SPRY"/>
</dbReference>
<dbReference type="Gene3D" id="2.60.120.920">
    <property type="match status" value="1"/>
</dbReference>
<protein>
    <submittedName>
        <fullName evidence="4">Aste57867_22532 protein</fullName>
    </submittedName>
</protein>
<reference evidence="3" key="2">
    <citation type="submission" date="2019-06" db="EMBL/GenBank/DDBJ databases">
        <title>Genomics analysis of Aphanomyces spp. identifies a new class of oomycete effector associated with host adaptation.</title>
        <authorList>
            <person name="Gaulin E."/>
        </authorList>
    </citation>
    <scope>NUCLEOTIDE SEQUENCE</scope>
    <source>
        <strain evidence="3">CBS 578.67</strain>
    </source>
</reference>
<organism evidence="4 5">
    <name type="scientific">Aphanomyces stellatus</name>
    <dbReference type="NCBI Taxonomy" id="120398"/>
    <lineage>
        <taxon>Eukaryota</taxon>
        <taxon>Sar</taxon>
        <taxon>Stramenopiles</taxon>
        <taxon>Oomycota</taxon>
        <taxon>Saprolegniomycetes</taxon>
        <taxon>Saprolegniales</taxon>
        <taxon>Verrucalvaceae</taxon>
        <taxon>Aphanomyces</taxon>
    </lineage>
</organism>
<dbReference type="EMBL" id="CAADRA010007093">
    <property type="protein sequence ID" value="VFT99192.1"/>
    <property type="molecule type" value="Genomic_DNA"/>
</dbReference>
<dbReference type="PROSITE" id="PS50181">
    <property type="entry name" value="FBOX"/>
    <property type="match status" value="1"/>
</dbReference>
<evidence type="ECO:0000259" key="1">
    <source>
        <dbReference type="PROSITE" id="PS50181"/>
    </source>
</evidence>
<proteinExistence type="predicted"/>